<reference evidence="1 2" key="1">
    <citation type="submission" date="2018-10" db="EMBL/GenBank/DDBJ databases">
        <title>Genomic Encyclopedia of Archaeal and Bacterial Type Strains, Phase II (KMG-II): from individual species to whole genera.</title>
        <authorList>
            <person name="Goeker M."/>
        </authorList>
    </citation>
    <scope>NUCLEOTIDE SEQUENCE [LARGE SCALE GENOMIC DNA]</scope>
    <source>
        <strain evidence="1 2">DSM 23424</strain>
    </source>
</reference>
<dbReference type="Gene3D" id="1.25.40.10">
    <property type="entry name" value="Tetratricopeptide repeat domain"/>
    <property type="match status" value="2"/>
</dbReference>
<comment type="caution">
    <text evidence="1">The sequence shown here is derived from an EMBL/GenBank/DDBJ whole genome shotgun (WGS) entry which is preliminary data.</text>
</comment>
<dbReference type="AlphaFoldDB" id="A0A3L9Z1Y7"/>
<protein>
    <recommendedName>
        <fullName evidence="3">Tetratricopeptide repeat protein</fullName>
    </recommendedName>
</protein>
<sequence length="350" mass="41306">MIQLETDNRKAFEDLNEAISNIDSYNKSKQIKHLNTALEYVDSSLKNDNNYLRAIEWNIIIHDLLGLHKNIVIEYKDILKEIPESLQQKTLYNLGAAYFHHYDLKSIDKAIWHFEKALSLNQNIGLDILSKASLGRSYALRILLGHKHLGGNDTEEELKTFFDKSVQFSKESIKMVKSSKDYNDIKNEVIWTAYSALGAARMYLHDNERYIADLNTKNFKNYNRILCKSYRDFTRAEKYKPKKWANWSNMGSALWRRALLYKTYGKKKTANQLFEKSIETFNFLIKNIRLNYDFALYEMGKVYRMKEDTIQAKKYFKLARKYTAIQNNVPIKKIEEEEEMIENKQFGFLA</sequence>
<evidence type="ECO:0000313" key="2">
    <source>
        <dbReference type="Proteomes" id="UP000271339"/>
    </source>
</evidence>
<organism evidence="1 2">
    <name type="scientific">Ulvibacter antarcticus</name>
    <dbReference type="NCBI Taxonomy" id="442714"/>
    <lineage>
        <taxon>Bacteria</taxon>
        <taxon>Pseudomonadati</taxon>
        <taxon>Bacteroidota</taxon>
        <taxon>Flavobacteriia</taxon>
        <taxon>Flavobacteriales</taxon>
        <taxon>Flavobacteriaceae</taxon>
        <taxon>Ulvibacter</taxon>
    </lineage>
</organism>
<dbReference type="InterPro" id="IPR011990">
    <property type="entry name" value="TPR-like_helical_dom_sf"/>
</dbReference>
<evidence type="ECO:0008006" key="3">
    <source>
        <dbReference type="Google" id="ProtNLM"/>
    </source>
</evidence>
<keyword evidence="2" id="KW-1185">Reference proteome</keyword>
<proteinExistence type="predicted"/>
<dbReference type="RefSeq" id="WP_121906764.1">
    <property type="nucleotide sequence ID" value="NZ_REFC01000012.1"/>
</dbReference>
<dbReference type="EMBL" id="REFC01000012">
    <property type="protein sequence ID" value="RMA64305.1"/>
    <property type="molecule type" value="Genomic_DNA"/>
</dbReference>
<dbReference type="SUPFAM" id="SSF48452">
    <property type="entry name" value="TPR-like"/>
    <property type="match status" value="2"/>
</dbReference>
<dbReference type="Proteomes" id="UP000271339">
    <property type="component" value="Unassembled WGS sequence"/>
</dbReference>
<evidence type="ECO:0000313" key="1">
    <source>
        <dbReference type="EMBL" id="RMA64305.1"/>
    </source>
</evidence>
<name>A0A3L9Z1Y7_9FLAO</name>
<accession>A0A3L9Z1Y7</accession>
<dbReference type="OrthoDB" id="1523318at2"/>
<gene>
    <name evidence="1" type="ORF">BXY75_1178</name>
</gene>